<dbReference type="AlphaFoldDB" id="A0A2H0UGJ3"/>
<proteinExistence type="inferred from homology"/>
<dbReference type="SUPFAM" id="SSF52161">
    <property type="entry name" value="Ribosomal protein L13"/>
    <property type="match status" value="1"/>
</dbReference>
<dbReference type="GO" id="GO:0017148">
    <property type="term" value="P:negative regulation of translation"/>
    <property type="evidence" value="ECO:0007669"/>
    <property type="project" value="TreeGrafter"/>
</dbReference>
<dbReference type="GO" id="GO:0006412">
    <property type="term" value="P:translation"/>
    <property type="evidence" value="ECO:0007669"/>
    <property type="project" value="InterPro"/>
</dbReference>
<gene>
    <name evidence="5" type="primary">rplM</name>
    <name evidence="5" type="ORF">COU15_00295</name>
</gene>
<evidence type="ECO:0000313" key="6">
    <source>
        <dbReference type="Proteomes" id="UP000229315"/>
    </source>
</evidence>
<dbReference type="GO" id="GO:0003729">
    <property type="term" value="F:mRNA binding"/>
    <property type="evidence" value="ECO:0007669"/>
    <property type="project" value="TreeGrafter"/>
</dbReference>
<evidence type="ECO:0000256" key="3">
    <source>
        <dbReference type="ARBA" id="ARBA00023274"/>
    </source>
</evidence>
<evidence type="ECO:0000256" key="1">
    <source>
        <dbReference type="ARBA" id="ARBA00006227"/>
    </source>
</evidence>
<dbReference type="PIRSF" id="PIRSF002181">
    <property type="entry name" value="Ribosomal_L13"/>
    <property type="match status" value="1"/>
</dbReference>
<keyword evidence="2 5" id="KW-0689">Ribosomal protein</keyword>
<evidence type="ECO:0000256" key="4">
    <source>
        <dbReference type="ARBA" id="ARBA00035499"/>
    </source>
</evidence>
<dbReference type="PANTHER" id="PTHR11545">
    <property type="entry name" value="RIBOSOMAL PROTEIN L13"/>
    <property type="match status" value="1"/>
</dbReference>
<protein>
    <recommendedName>
        <fullName evidence="4">50S ribosomal protein L13</fullName>
    </recommendedName>
</protein>
<accession>A0A2H0UGJ3</accession>
<comment type="similarity">
    <text evidence="1">Belongs to the universal ribosomal protein uL13 family.</text>
</comment>
<dbReference type="GO" id="GO:1990904">
    <property type="term" value="C:ribonucleoprotein complex"/>
    <property type="evidence" value="ECO:0007669"/>
    <property type="project" value="UniProtKB-KW"/>
</dbReference>
<dbReference type="GO" id="GO:0003735">
    <property type="term" value="F:structural constituent of ribosome"/>
    <property type="evidence" value="ECO:0007669"/>
    <property type="project" value="InterPro"/>
</dbReference>
<comment type="caution">
    <text evidence="5">The sequence shown here is derived from an EMBL/GenBank/DDBJ whole genome shotgun (WGS) entry which is preliminary data.</text>
</comment>
<dbReference type="GO" id="GO:0005840">
    <property type="term" value="C:ribosome"/>
    <property type="evidence" value="ECO:0007669"/>
    <property type="project" value="UniProtKB-KW"/>
</dbReference>
<evidence type="ECO:0000313" key="5">
    <source>
        <dbReference type="EMBL" id="PIR85522.1"/>
    </source>
</evidence>
<sequence>MEPTTHTIDAKGMKLGRLATQIAHLLMEKNSPHFTRNKKNGVKVSIINASKLSITEGRIAETTYVRYSGYPGALKKENLDSLRERRGIGEVIKRAVKGMIPNNKLRPDMLKGLSITE</sequence>
<dbReference type="InterPro" id="IPR036899">
    <property type="entry name" value="Ribosomal_uL13_sf"/>
</dbReference>
<evidence type="ECO:0000256" key="2">
    <source>
        <dbReference type="ARBA" id="ARBA00022980"/>
    </source>
</evidence>
<dbReference type="Proteomes" id="UP000229315">
    <property type="component" value="Unassembled WGS sequence"/>
</dbReference>
<dbReference type="PANTHER" id="PTHR11545:SF2">
    <property type="entry name" value="LARGE RIBOSOMAL SUBUNIT PROTEIN UL13M"/>
    <property type="match status" value="1"/>
</dbReference>
<dbReference type="CDD" id="cd00392">
    <property type="entry name" value="Ribosomal_L13"/>
    <property type="match status" value="1"/>
</dbReference>
<name>A0A2H0UGJ3_9BACT</name>
<dbReference type="EMBL" id="PFBH01000001">
    <property type="protein sequence ID" value="PIR85522.1"/>
    <property type="molecule type" value="Genomic_DNA"/>
</dbReference>
<dbReference type="InterPro" id="IPR005823">
    <property type="entry name" value="Ribosomal_uL13_bac-type"/>
</dbReference>
<dbReference type="NCBIfam" id="TIGR01066">
    <property type="entry name" value="rplM_bact"/>
    <property type="match status" value="1"/>
</dbReference>
<dbReference type="InterPro" id="IPR005822">
    <property type="entry name" value="Ribosomal_uL13"/>
</dbReference>
<dbReference type="Gene3D" id="3.90.1180.10">
    <property type="entry name" value="Ribosomal protein L13"/>
    <property type="match status" value="1"/>
</dbReference>
<reference evidence="6" key="1">
    <citation type="submission" date="2017-09" db="EMBL/GenBank/DDBJ databases">
        <title>Depth-based differentiation of microbial function through sediment-hosted aquifers and enrichment of novel symbionts in the deep terrestrial subsurface.</title>
        <authorList>
            <person name="Probst A.J."/>
            <person name="Ladd B."/>
            <person name="Jarett J.K."/>
            <person name="Geller-Mcgrath D.E."/>
            <person name="Sieber C.M.K."/>
            <person name="Emerson J.B."/>
            <person name="Anantharaman K."/>
            <person name="Thomas B.C."/>
            <person name="Malmstrom R."/>
            <person name="Stieglmeier M."/>
            <person name="Klingl A."/>
            <person name="Woyke T."/>
            <person name="Ryan C.M."/>
            <person name="Banfield J.F."/>
        </authorList>
    </citation>
    <scope>NUCLEOTIDE SEQUENCE [LARGE SCALE GENOMIC DNA]</scope>
</reference>
<dbReference type="Pfam" id="PF00572">
    <property type="entry name" value="Ribosomal_L13"/>
    <property type="match status" value="1"/>
</dbReference>
<organism evidence="5 6">
    <name type="scientific">Candidatus Kaiserbacteria bacterium CG10_big_fil_rev_8_21_14_0_10_45_20</name>
    <dbReference type="NCBI Taxonomy" id="1974607"/>
    <lineage>
        <taxon>Bacteria</taxon>
        <taxon>Candidatus Kaiseribacteriota</taxon>
    </lineage>
</organism>
<keyword evidence="3" id="KW-0687">Ribonucleoprotein</keyword>